<accession>A0A0V0Z564</accession>
<dbReference type="EMBL" id="JYDQ01000025">
    <property type="protein sequence ID" value="KRY20370.1"/>
    <property type="molecule type" value="Genomic_DNA"/>
</dbReference>
<gene>
    <name evidence="3" type="ORF">T12_10159</name>
    <name evidence="2" type="ORF">T12_11124</name>
    <name evidence="4" type="ORF">T12_8715</name>
</gene>
<evidence type="ECO:0000256" key="1">
    <source>
        <dbReference type="SAM" id="MobiDB-lite"/>
    </source>
</evidence>
<feature type="region of interest" description="Disordered" evidence="1">
    <location>
        <begin position="87"/>
        <end position="106"/>
    </location>
</feature>
<evidence type="ECO:0000313" key="3">
    <source>
        <dbReference type="EMBL" id="KRY08741.1"/>
    </source>
</evidence>
<dbReference type="AlphaFoldDB" id="A0A0V0Z564"/>
<evidence type="ECO:0000313" key="5">
    <source>
        <dbReference type="Proteomes" id="UP000054783"/>
    </source>
</evidence>
<evidence type="ECO:0000313" key="2">
    <source>
        <dbReference type="EMBL" id="KRY07544.1"/>
    </source>
</evidence>
<organism evidence="2 5">
    <name type="scientific">Trichinella patagoniensis</name>
    <dbReference type="NCBI Taxonomy" id="990121"/>
    <lineage>
        <taxon>Eukaryota</taxon>
        <taxon>Metazoa</taxon>
        <taxon>Ecdysozoa</taxon>
        <taxon>Nematoda</taxon>
        <taxon>Enoplea</taxon>
        <taxon>Dorylaimia</taxon>
        <taxon>Trichinellida</taxon>
        <taxon>Trichinellidae</taxon>
        <taxon>Trichinella</taxon>
    </lineage>
</organism>
<protein>
    <submittedName>
        <fullName evidence="2">Uncharacterized protein</fullName>
    </submittedName>
</protein>
<proteinExistence type="predicted"/>
<dbReference type="EMBL" id="JYDQ01000442">
    <property type="protein sequence ID" value="KRY07544.1"/>
    <property type="molecule type" value="Genomic_DNA"/>
</dbReference>
<dbReference type="Proteomes" id="UP000054783">
    <property type="component" value="Unassembled WGS sequence"/>
</dbReference>
<dbReference type="OrthoDB" id="10324879at2759"/>
<comment type="caution">
    <text evidence="2">The sequence shown here is derived from an EMBL/GenBank/DDBJ whole genome shotgun (WGS) entry which is preliminary data.</text>
</comment>
<dbReference type="EMBL" id="JYDQ01000313">
    <property type="protein sequence ID" value="KRY08741.1"/>
    <property type="molecule type" value="Genomic_DNA"/>
</dbReference>
<sequence>MDGINDSFVARFESMISVVSWVRCTMSATIIPSLGSPGVLMTPGQRGTTLVNRPPTSRSLSISKNEQSEAIGLLFVREFPAISSLTSTRLESRSPQSGRRKSRDRLHTYLTKPCQREARETKTNTCFLPQKSAHIPIFWAKANLQIHLSDVYLDPNSGPTKTKQYRNQIRLQFRPRVEAEV</sequence>
<keyword evidence="5" id="KW-1185">Reference proteome</keyword>
<evidence type="ECO:0000313" key="4">
    <source>
        <dbReference type="EMBL" id="KRY20370.1"/>
    </source>
</evidence>
<name>A0A0V0Z564_9BILA</name>
<reference evidence="2 5" key="1">
    <citation type="submission" date="2015-01" db="EMBL/GenBank/DDBJ databases">
        <title>Evolution of Trichinella species and genotypes.</title>
        <authorList>
            <person name="Korhonen P.K."/>
            <person name="Edoardo P."/>
            <person name="Giuseppe L.R."/>
            <person name="Gasser R.B."/>
        </authorList>
    </citation>
    <scope>NUCLEOTIDE SEQUENCE [LARGE SCALE GENOMIC DNA]</scope>
    <source>
        <strain evidence="2">ISS2496</strain>
    </source>
</reference>